<dbReference type="InterPro" id="IPR025428">
    <property type="entry name" value="Spore_YhaL"/>
</dbReference>
<dbReference type="Pfam" id="PF14147">
    <property type="entry name" value="Spore_YhaL"/>
    <property type="match status" value="1"/>
</dbReference>
<comment type="caution">
    <text evidence="2">The sequence shown here is derived from an EMBL/GenBank/DDBJ whole genome shotgun (WGS) entry which is preliminary data.</text>
</comment>
<dbReference type="Proteomes" id="UP000036780">
    <property type="component" value="Unassembled WGS sequence"/>
</dbReference>
<keyword evidence="1" id="KW-1133">Transmembrane helix</keyword>
<gene>
    <name evidence="2" type="ORF">AFK71_03905</name>
</gene>
<protein>
    <submittedName>
        <fullName evidence="2">SigE-dependent sporulation protein</fullName>
    </submittedName>
</protein>
<evidence type="ECO:0000256" key="1">
    <source>
        <dbReference type="SAM" id="Phobius"/>
    </source>
</evidence>
<keyword evidence="1" id="KW-0472">Membrane</keyword>
<feature type="transmembrane region" description="Helical" evidence="1">
    <location>
        <begin position="6"/>
        <end position="23"/>
    </location>
</feature>
<dbReference type="PATRIC" id="fig|1473.5.peg.3736"/>
<dbReference type="EMBL" id="LGTO01000004">
    <property type="protein sequence ID" value="KNE22160.1"/>
    <property type="molecule type" value="Genomic_DNA"/>
</dbReference>
<proteinExistence type="predicted"/>
<name>A0A0L0QU05_VIRPA</name>
<evidence type="ECO:0000313" key="3">
    <source>
        <dbReference type="Proteomes" id="UP000036780"/>
    </source>
</evidence>
<keyword evidence="3" id="KW-1185">Reference proteome</keyword>
<accession>A0A0L0QU05</accession>
<sequence length="65" mass="7796">MLGVPWWVFVMILLIFVSGYMAFRGMVAERKMEQHFIEQEGEVYMERLRKERELKGRGNQSNEIT</sequence>
<organism evidence="2 3">
    <name type="scientific">Virgibacillus pantothenticus</name>
    <dbReference type="NCBI Taxonomy" id="1473"/>
    <lineage>
        <taxon>Bacteria</taxon>
        <taxon>Bacillati</taxon>
        <taxon>Bacillota</taxon>
        <taxon>Bacilli</taxon>
        <taxon>Bacillales</taxon>
        <taxon>Bacillaceae</taxon>
        <taxon>Virgibacillus</taxon>
    </lineage>
</organism>
<reference evidence="3" key="1">
    <citation type="submission" date="2015-07" db="EMBL/GenBank/DDBJ databases">
        <title>Fjat-10053 dsm26.</title>
        <authorList>
            <person name="Liu B."/>
            <person name="Wang J."/>
            <person name="Zhu Y."/>
            <person name="Liu G."/>
            <person name="Chen Q."/>
            <person name="Chen Z."/>
            <person name="Lan J."/>
            <person name="Che J."/>
            <person name="Ge C."/>
            <person name="Shi H."/>
            <person name="Pan Z."/>
            <person name="Liu X."/>
        </authorList>
    </citation>
    <scope>NUCLEOTIDE SEQUENCE [LARGE SCALE GENOMIC DNA]</scope>
    <source>
        <strain evidence="3">DSM 26</strain>
    </source>
</reference>
<dbReference type="AlphaFoldDB" id="A0A0L0QU05"/>
<dbReference type="OrthoDB" id="2454520at2"/>
<evidence type="ECO:0000313" key="2">
    <source>
        <dbReference type="EMBL" id="KNE22160.1"/>
    </source>
</evidence>
<keyword evidence="1" id="KW-0812">Transmembrane</keyword>